<dbReference type="Pfam" id="PF02368">
    <property type="entry name" value="Big_2"/>
    <property type="match status" value="1"/>
</dbReference>
<dbReference type="Gene3D" id="2.60.40.1080">
    <property type="match status" value="6"/>
</dbReference>
<evidence type="ECO:0000313" key="3">
    <source>
        <dbReference type="EMBL" id="KJD43437.1"/>
    </source>
</evidence>
<keyword evidence="1" id="KW-0732">Signal</keyword>
<dbReference type="OrthoDB" id="503324at2"/>
<feature type="chain" id="PRO_5002326245" evidence="1">
    <location>
        <begin position="33"/>
        <end position="629"/>
    </location>
</feature>
<gene>
    <name evidence="3" type="ORF">QD47_22420</name>
</gene>
<dbReference type="InterPro" id="IPR008964">
    <property type="entry name" value="Invasin/intimin_cell_adhesion"/>
</dbReference>
<feature type="signal peptide" evidence="1">
    <location>
        <begin position="1"/>
        <end position="32"/>
    </location>
</feature>
<evidence type="ECO:0000259" key="2">
    <source>
        <dbReference type="SMART" id="SM00635"/>
    </source>
</evidence>
<accession>A0A0D7X0B5</accession>
<dbReference type="EMBL" id="JTHP01000057">
    <property type="protein sequence ID" value="KJD43437.1"/>
    <property type="molecule type" value="Genomic_DNA"/>
</dbReference>
<protein>
    <submittedName>
        <fullName evidence="3">Tenascin-N</fullName>
    </submittedName>
</protein>
<feature type="domain" description="BIG2" evidence="2">
    <location>
        <begin position="45"/>
        <end position="118"/>
    </location>
</feature>
<reference evidence="3 4" key="1">
    <citation type="submission" date="2014-11" db="EMBL/GenBank/DDBJ databases">
        <title>Draft Genome Sequences of Paenibacillus polymyxa NRRL B-30509 and Paenibacillus terrae NRRL B-30644, Strains from a Poultry Environment that Produce Tridecaptin A and Paenicidins.</title>
        <authorList>
            <person name="van Belkum M.J."/>
            <person name="Lohans C.T."/>
            <person name="Vederas J.C."/>
        </authorList>
    </citation>
    <scope>NUCLEOTIDE SEQUENCE [LARGE SCALE GENOMIC DNA]</scope>
    <source>
        <strain evidence="3 4">NRRL B-30644</strain>
    </source>
</reference>
<feature type="domain" description="BIG2" evidence="2">
    <location>
        <begin position="460"/>
        <end position="542"/>
    </location>
</feature>
<dbReference type="SUPFAM" id="SSF49373">
    <property type="entry name" value="Invasin/intimin cell-adhesion fragments"/>
    <property type="match status" value="5"/>
</dbReference>
<comment type="caution">
    <text evidence="3">The sequence shown here is derived from an EMBL/GenBank/DDBJ whole genome shotgun (WGS) entry which is preliminary data.</text>
</comment>
<feature type="domain" description="BIG2" evidence="2">
    <location>
        <begin position="122"/>
        <end position="203"/>
    </location>
</feature>
<sequence>MERMKRMSKRSTFLLAVLMFLFAALPAGLIQAAEESKTSTVQWDSQNPTTVNLGGNPAQLKVWSLTEKGKEDVTQKAEWISGDSSILKVDKGLITPVSKGQIKVVATYEQQTVSTTITVKSPYSKLQIDPSGPINLVVSGDSKKLTAQGTLTAGGTEKVSDVEWTSTNPSVATVEDGLVRPLAKGMTYIKASKDELKAQTIVYVRSSSQALILSPSASQSVFLGSSPIQIKATDVNLTGGKTDVTSTAEWTSSNPLVATVEQGKISPLDAGNSVITVSYHGLSKTLKVNVLPTIEKLISSKASLSLETGSKTALPSISAYLVNGAKKAVQSDVKWSLSNESVVKIADGKLVAVNPGSATLTATLGAIKLDIPVTVQYKVLKLTASEKKYVLVAGQEVSVPTVKAQMAGGGTLDVTNQVSWVATTAAVTVGNGKVKAVSGGNSGIKAMYLNKYVKVPVIVEGTISTLTPSLSSAEMNLKGSQSVKVIGVYTDGKKVTLSNKVKWTTSNASVAIVKGSAIKAVGIGTATITGTYQNKSFNIEVKVTPKLLKLVLSNKNLKLPNGSSQVLSVNAVYDTGTITNVTSSAVWTSSKPSIVQVSGGQVKALAYGNSSIKVVYKGKTVATSVRVLK</sequence>
<evidence type="ECO:0000256" key="1">
    <source>
        <dbReference type="SAM" id="SignalP"/>
    </source>
</evidence>
<dbReference type="AlphaFoldDB" id="A0A0D7X0B5"/>
<dbReference type="InterPro" id="IPR003343">
    <property type="entry name" value="Big_2"/>
</dbReference>
<name>A0A0D7X0B5_9BACL</name>
<dbReference type="Proteomes" id="UP000032534">
    <property type="component" value="Unassembled WGS sequence"/>
</dbReference>
<dbReference type="SMART" id="SM00635">
    <property type="entry name" value="BID_2"/>
    <property type="match status" value="6"/>
</dbReference>
<feature type="domain" description="BIG2" evidence="2">
    <location>
        <begin position="207"/>
        <end position="289"/>
    </location>
</feature>
<dbReference type="RefSeq" id="WP_044648212.1">
    <property type="nucleotide sequence ID" value="NZ_JTHP01000057.1"/>
</dbReference>
<keyword evidence="4" id="KW-1185">Reference proteome</keyword>
<dbReference type="PATRIC" id="fig|159743.3.peg.4985"/>
<evidence type="ECO:0000313" key="4">
    <source>
        <dbReference type="Proteomes" id="UP000032534"/>
    </source>
</evidence>
<feature type="domain" description="BIG2" evidence="2">
    <location>
        <begin position="298"/>
        <end position="374"/>
    </location>
</feature>
<feature type="domain" description="BIG2" evidence="2">
    <location>
        <begin position="546"/>
        <end position="626"/>
    </location>
</feature>
<organism evidence="3 4">
    <name type="scientific">Paenibacillus terrae</name>
    <dbReference type="NCBI Taxonomy" id="159743"/>
    <lineage>
        <taxon>Bacteria</taxon>
        <taxon>Bacillati</taxon>
        <taxon>Bacillota</taxon>
        <taxon>Bacilli</taxon>
        <taxon>Bacillales</taxon>
        <taxon>Paenibacillaceae</taxon>
        <taxon>Paenibacillus</taxon>
    </lineage>
</organism>
<proteinExistence type="predicted"/>